<accession>A0A845V477</accession>
<comment type="caution">
    <text evidence="10">The sequence shown here is derived from an EMBL/GenBank/DDBJ whole genome shotgun (WGS) entry which is preliminary data.</text>
</comment>
<evidence type="ECO:0000259" key="9">
    <source>
        <dbReference type="Pfam" id="PF01343"/>
    </source>
</evidence>
<dbReference type="PANTHER" id="PTHR33209:SF1">
    <property type="entry name" value="PEPTIDASE S49 DOMAIN-CONTAINING PROTEIN"/>
    <property type="match status" value="1"/>
</dbReference>
<keyword evidence="6 8" id="KW-0472">Membrane</keyword>
<evidence type="ECO:0000256" key="5">
    <source>
        <dbReference type="ARBA" id="ARBA00022825"/>
    </source>
</evidence>
<dbReference type="PIRSF" id="PIRSF001217">
    <property type="entry name" value="Protease_4_SppA"/>
    <property type="match status" value="1"/>
</dbReference>
<protein>
    <submittedName>
        <fullName evidence="10">Signal peptide peptidase SppA</fullName>
    </submittedName>
</protein>
<dbReference type="InterPro" id="IPR047272">
    <property type="entry name" value="S49_SppA_C"/>
</dbReference>
<proteinExistence type="inferred from homology"/>
<dbReference type="CDD" id="cd07018">
    <property type="entry name" value="S49_SppA_67K_type"/>
    <property type="match status" value="1"/>
</dbReference>
<dbReference type="GO" id="GO:0006465">
    <property type="term" value="P:signal peptide processing"/>
    <property type="evidence" value="ECO:0007669"/>
    <property type="project" value="InterPro"/>
</dbReference>
<feature type="transmembrane region" description="Helical" evidence="8">
    <location>
        <begin position="21"/>
        <end position="45"/>
    </location>
</feature>
<keyword evidence="4" id="KW-0378">Hydrolase</keyword>
<keyword evidence="3" id="KW-0645">Protease</keyword>
<evidence type="ECO:0000256" key="3">
    <source>
        <dbReference type="ARBA" id="ARBA00022670"/>
    </source>
</evidence>
<keyword evidence="8" id="KW-0812">Transmembrane</keyword>
<dbReference type="SUPFAM" id="SSF52096">
    <property type="entry name" value="ClpP/crotonase"/>
    <property type="match status" value="2"/>
</dbReference>
<comment type="similarity">
    <text evidence="2">Belongs to the peptidase S49 family.</text>
</comment>
<sequence length="620" mass="67585">MNSSRQPNILVRLWLGFWRSVTALRIGVFNVLFLIVLALIIGVLLRGGEQLIVESDTTLIVDPRGFLVEEYTGTPIERALNEALGEEVGETRLRDILSALDRAAQDDRITQVLLSTDDLIGVSPGVMLELQEAFAEFRNSGKPVIAYGGFMGQGQYFLASLADEVWLDSDGLVLLTGYGLYRQYFAEGLERLAVDANLIRVGEYKSAMEPFIRSDMSEEAREASTFLLGDLWQRYVEMTARNRGLPVAVMAELTEQLPRQLEQANGDGARAALEAGLVDRLVSRPELRAEMAQRGAPDDNGSYRNIGFMSYLAASQPQMRAPEGQVGVIVAQGAITEGVQPPGTIGADSTSRLIRQALHDDDIKAVVLRVDSGGGSAFASEIIRRELMALREAGKPVVVSFGNVAASGGYWIAMGADEIWAYPSTITGSIGIFGFFPTFQDTLAKIGVYSDGVGTTPLSDAMRPDREMSDAMERLLQSFIEHGYREFIGLVAEHRRMSVEEVDAVAQGRVWSGAQAQERGLVDKLGTLDDAIGSAARMASLGEDYRFTYVEPKLEPWQQFLTQMGARAILAAGFEASHPLLDLLPADFRSGLLADLTQVFNSTQGGRPGVMAHCLCEAPR</sequence>
<dbReference type="GO" id="GO:0016020">
    <property type="term" value="C:membrane"/>
    <property type="evidence" value="ECO:0007669"/>
    <property type="project" value="UniProtKB-SubCell"/>
</dbReference>
<dbReference type="InterPro" id="IPR047217">
    <property type="entry name" value="S49_SppA_67K_type_N"/>
</dbReference>
<dbReference type="Gene3D" id="3.90.226.10">
    <property type="entry name" value="2-enoyl-CoA Hydratase, Chain A, domain 1"/>
    <property type="match status" value="2"/>
</dbReference>
<evidence type="ECO:0000313" key="11">
    <source>
        <dbReference type="Proteomes" id="UP000484885"/>
    </source>
</evidence>
<comment type="subcellular location">
    <subcellularLocation>
        <location evidence="1">Membrane</location>
    </subcellularLocation>
</comment>
<reference evidence="10 11" key="1">
    <citation type="submission" date="2020-02" db="EMBL/GenBank/DDBJ databases">
        <authorList>
            <person name="Zhang X.-Y."/>
        </authorList>
    </citation>
    <scope>NUCLEOTIDE SEQUENCE [LARGE SCALE GENOMIC DNA]</scope>
    <source>
        <strain evidence="10 11">C33</strain>
    </source>
</reference>
<evidence type="ECO:0000313" key="10">
    <source>
        <dbReference type="EMBL" id="NDY95996.1"/>
    </source>
</evidence>
<feature type="domain" description="Peptidase S49" evidence="9">
    <location>
        <begin position="137"/>
        <end position="293"/>
    </location>
</feature>
<evidence type="ECO:0000256" key="4">
    <source>
        <dbReference type="ARBA" id="ARBA00022801"/>
    </source>
</evidence>
<dbReference type="InterPro" id="IPR004635">
    <property type="entry name" value="Pept_S49_SppA"/>
</dbReference>
<evidence type="ECO:0000256" key="8">
    <source>
        <dbReference type="SAM" id="Phobius"/>
    </source>
</evidence>
<dbReference type="AlphaFoldDB" id="A0A845V477"/>
<evidence type="ECO:0000256" key="2">
    <source>
        <dbReference type="ARBA" id="ARBA00008683"/>
    </source>
</evidence>
<dbReference type="InterPro" id="IPR004634">
    <property type="entry name" value="Pept_S49_pIV"/>
</dbReference>
<keyword evidence="8" id="KW-1133">Transmembrane helix</keyword>
<dbReference type="NCBIfam" id="TIGR00705">
    <property type="entry name" value="SppA_67K"/>
    <property type="match status" value="1"/>
</dbReference>
<dbReference type="Gene3D" id="6.20.330.10">
    <property type="match status" value="1"/>
</dbReference>
<dbReference type="NCBIfam" id="TIGR00706">
    <property type="entry name" value="SppA_dom"/>
    <property type="match status" value="1"/>
</dbReference>
<feature type="active site" description="Proton donor/acceptor" evidence="7">
    <location>
        <position position="205"/>
    </location>
</feature>
<organism evidence="10 11">
    <name type="scientific">Wenzhouxiangella limi</name>
    <dbReference type="NCBI Taxonomy" id="2707351"/>
    <lineage>
        <taxon>Bacteria</taxon>
        <taxon>Pseudomonadati</taxon>
        <taxon>Pseudomonadota</taxon>
        <taxon>Gammaproteobacteria</taxon>
        <taxon>Chromatiales</taxon>
        <taxon>Wenzhouxiangellaceae</taxon>
        <taxon>Wenzhouxiangella</taxon>
    </lineage>
</organism>
<dbReference type="Pfam" id="PF01343">
    <property type="entry name" value="Peptidase_S49"/>
    <property type="match status" value="2"/>
</dbReference>
<name>A0A845V477_9GAMM</name>
<evidence type="ECO:0000256" key="7">
    <source>
        <dbReference type="PIRSR" id="PIRSR001217-1"/>
    </source>
</evidence>
<dbReference type="RefSeq" id="WP_164211385.1">
    <property type="nucleotide sequence ID" value="NZ_JAAGSC010000041.1"/>
</dbReference>
<keyword evidence="5" id="KW-0720">Serine protease</keyword>
<feature type="active site" description="Nucleophile" evidence="7">
    <location>
        <position position="407"/>
    </location>
</feature>
<dbReference type="EMBL" id="JAAGSC010000041">
    <property type="protein sequence ID" value="NDY95996.1"/>
    <property type="molecule type" value="Genomic_DNA"/>
</dbReference>
<evidence type="ECO:0000256" key="6">
    <source>
        <dbReference type="ARBA" id="ARBA00023136"/>
    </source>
</evidence>
<dbReference type="Proteomes" id="UP000484885">
    <property type="component" value="Unassembled WGS sequence"/>
</dbReference>
<dbReference type="PANTHER" id="PTHR33209">
    <property type="entry name" value="PROTEASE 4"/>
    <property type="match status" value="1"/>
</dbReference>
<keyword evidence="11" id="KW-1185">Reference proteome</keyword>
<feature type="domain" description="Peptidase S49" evidence="9">
    <location>
        <begin position="390"/>
        <end position="539"/>
    </location>
</feature>
<dbReference type="CDD" id="cd07023">
    <property type="entry name" value="S49_Sppa_N_C"/>
    <property type="match status" value="1"/>
</dbReference>
<dbReference type="InterPro" id="IPR002142">
    <property type="entry name" value="Peptidase_S49"/>
</dbReference>
<dbReference type="InterPro" id="IPR029045">
    <property type="entry name" value="ClpP/crotonase-like_dom_sf"/>
</dbReference>
<gene>
    <name evidence="10" type="primary">sppA</name>
    <name evidence="10" type="ORF">G3I74_09660</name>
</gene>
<dbReference type="GO" id="GO:0008236">
    <property type="term" value="F:serine-type peptidase activity"/>
    <property type="evidence" value="ECO:0007669"/>
    <property type="project" value="UniProtKB-KW"/>
</dbReference>
<evidence type="ECO:0000256" key="1">
    <source>
        <dbReference type="ARBA" id="ARBA00004370"/>
    </source>
</evidence>